<feature type="region of interest" description="Disordered" evidence="1">
    <location>
        <begin position="61"/>
        <end position="81"/>
    </location>
</feature>
<reference evidence="4" key="1">
    <citation type="submission" date="2024-06" db="EMBL/GenBank/DDBJ databases">
        <authorList>
            <person name="Ryan C."/>
        </authorList>
    </citation>
    <scope>NUCLEOTIDE SEQUENCE [LARGE SCALE GENOMIC DNA]</scope>
</reference>
<dbReference type="InterPro" id="IPR039608">
    <property type="entry name" value="VQ_1/10"/>
</dbReference>
<protein>
    <recommendedName>
        <fullName evidence="2">VQ domain-containing protein</fullName>
    </recommendedName>
</protein>
<organism evidence="3 4">
    <name type="scientific">Urochloa decumbens</name>
    <dbReference type="NCBI Taxonomy" id="240449"/>
    <lineage>
        <taxon>Eukaryota</taxon>
        <taxon>Viridiplantae</taxon>
        <taxon>Streptophyta</taxon>
        <taxon>Embryophyta</taxon>
        <taxon>Tracheophyta</taxon>
        <taxon>Spermatophyta</taxon>
        <taxon>Magnoliopsida</taxon>
        <taxon>Liliopsida</taxon>
        <taxon>Poales</taxon>
        <taxon>Poaceae</taxon>
        <taxon>PACMAD clade</taxon>
        <taxon>Panicoideae</taxon>
        <taxon>Panicodae</taxon>
        <taxon>Paniceae</taxon>
        <taxon>Melinidinae</taxon>
        <taxon>Urochloa</taxon>
    </lineage>
</organism>
<name>A0ABC8VE25_9POAL</name>
<proteinExistence type="predicted"/>
<reference evidence="3 4" key="2">
    <citation type="submission" date="2024-10" db="EMBL/GenBank/DDBJ databases">
        <authorList>
            <person name="Ryan C."/>
        </authorList>
    </citation>
    <scope>NUCLEOTIDE SEQUENCE [LARGE SCALE GENOMIC DNA]</scope>
</reference>
<dbReference type="Proteomes" id="UP001497457">
    <property type="component" value="Chromosome 1b"/>
</dbReference>
<keyword evidence="4" id="KW-1185">Reference proteome</keyword>
<dbReference type="PANTHER" id="PTHR34777:SF18">
    <property type="entry name" value="OS02G0251800 PROTEIN"/>
    <property type="match status" value="1"/>
</dbReference>
<sequence length="148" mass="15396">MDRQHHVGGGGVKVTYIETQFVTSDAAGFKDLVQRLTGRSPTAAAPAPAAAAAHRPLTCRAGGGTGRTTTATAGGAGPQGYDYRRQAADEAVRCPAAVASGAPPCLQDELLLLGMMDDDYFSDLFYVGAGGERRRHGSFNGGYSDLLY</sequence>
<dbReference type="AlphaFoldDB" id="A0ABC8VE25"/>
<dbReference type="EMBL" id="OZ075111">
    <property type="protein sequence ID" value="CAL4888794.1"/>
    <property type="molecule type" value="Genomic_DNA"/>
</dbReference>
<evidence type="ECO:0000256" key="1">
    <source>
        <dbReference type="SAM" id="MobiDB-lite"/>
    </source>
</evidence>
<accession>A0ABC8VE25</accession>
<gene>
    <name evidence="3" type="ORF">URODEC1_LOCUS2390</name>
</gene>
<evidence type="ECO:0000259" key="2">
    <source>
        <dbReference type="Pfam" id="PF05678"/>
    </source>
</evidence>
<dbReference type="Pfam" id="PF05678">
    <property type="entry name" value="VQ"/>
    <property type="match status" value="1"/>
</dbReference>
<evidence type="ECO:0000313" key="4">
    <source>
        <dbReference type="Proteomes" id="UP001497457"/>
    </source>
</evidence>
<dbReference type="InterPro" id="IPR008889">
    <property type="entry name" value="VQ"/>
</dbReference>
<dbReference type="PANTHER" id="PTHR34777">
    <property type="entry name" value="VQ MOTIF-CONTAINING PROTEIN 10"/>
    <property type="match status" value="1"/>
</dbReference>
<evidence type="ECO:0000313" key="3">
    <source>
        <dbReference type="EMBL" id="CAL4888794.1"/>
    </source>
</evidence>
<feature type="domain" description="VQ" evidence="2">
    <location>
        <begin position="18"/>
        <end position="42"/>
    </location>
</feature>